<keyword evidence="2" id="KW-1185">Reference proteome</keyword>
<dbReference type="PANTHER" id="PTHR42999:SF1">
    <property type="entry name" value="PENTAPEPTIDE REPEAT-CONTAINING PROTEIN"/>
    <property type="match status" value="1"/>
</dbReference>
<organism evidence="1 2">
    <name type="scientific">Vibrio nitrifigilis</name>
    <dbReference type="NCBI Taxonomy" id="2789781"/>
    <lineage>
        <taxon>Bacteria</taxon>
        <taxon>Pseudomonadati</taxon>
        <taxon>Pseudomonadota</taxon>
        <taxon>Gammaproteobacteria</taxon>
        <taxon>Vibrionales</taxon>
        <taxon>Vibrionaceae</taxon>
        <taxon>Vibrio</taxon>
    </lineage>
</organism>
<comment type="caution">
    <text evidence="1">The sequence shown here is derived from an EMBL/GenBank/DDBJ whole genome shotgun (WGS) entry which is preliminary data.</text>
</comment>
<dbReference type="Pfam" id="PF13576">
    <property type="entry name" value="Pentapeptide_3"/>
    <property type="match status" value="1"/>
</dbReference>
<name>A0ABS0GKW6_9VIBR</name>
<dbReference type="EMBL" id="JADPMR010000004">
    <property type="protein sequence ID" value="MBF9003120.1"/>
    <property type="molecule type" value="Genomic_DNA"/>
</dbReference>
<dbReference type="PANTHER" id="PTHR42999">
    <property type="entry name" value="ANTIBIOTIC RESISTANCE PROTEIN MCBG"/>
    <property type="match status" value="1"/>
</dbReference>
<sequence length="235" mass="26249">MTQYQHHYQTNDITNIQVLIAQHGGTISSCSFHHVSFENATLENVVFTDCQFIGCDFSNAQCNHSSFHRCDFFVDDQVCQFTKTSLIGTKFEHCNLSGCLIRSTIAYRLSLSHCTLTGSVWKDIAFNEPESTQSQSRWECCTGQSIEFSDFSIEAATFVECDLASCDSQNVRFNHCRFVGGNLNITSSAPISFLGSDLRETNLIGTKSEYVDFTGAFLNAFQAQRLGVTEQVKVC</sequence>
<protein>
    <submittedName>
        <fullName evidence="1">Pentapeptide repeat-containing protein</fullName>
    </submittedName>
</protein>
<proteinExistence type="predicted"/>
<evidence type="ECO:0000313" key="2">
    <source>
        <dbReference type="Proteomes" id="UP000597206"/>
    </source>
</evidence>
<dbReference type="InterPro" id="IPR052949">
    <property type="entry name" value="PA_immunity-related"/>
</dbReference>
<dbReference type="Pfam" id="PF00805">
    <property type="entry name" value="Pentapeptide"/>
    <property type="match status" value="1"/>
</dbReference>
<dbReference type="Proteomes" id="UP000597206">
    <property type="component" value="Unassembled WGS sequence"/>
</dbReference>
<reference evidence="1 2" key="1">
    <citation type="submission" date="2020-11" db="EMBL/GenBank/DDBJ databases">
        <title>Vibrio nitrifigilis sp. nov., a marine nitrogen-fixing bacterium isolated from the lagoon sediment of an islet inside an atoll.</title>
        <authorList>
            <person name="Wang L.-T."/>
            <person name="Shieh W.Y."/>
        </authorList>
    </citation>
    <scope>NUCLEOTIDE SEQUENCE [LARGE SCALE GENOMIC DNA]</scope>
    <source>
        <strain evidence="1 2">NFV-1</strain>
    </source>
</reference>
<dbReference type="Gene3D" id="2.160.20.80">
    <property type="entry name" value="E3 ubiquitin-protein ligase SopA"/>
    <property type="match status" value="3"/>
</dbReference>
<accession>A0ABS0GKW6</accession>
<evidence type="ECO:0000313" key="1">
    <source>
        <dbReference type="EMBL" id="MBF9003120.1"/>
    </source>
</evidence>
<gene>
    <name evidence="1" type="ORF">I1A42_21825</name>
</gene>
<dbReference type="SUPFAM" id="SSF141571">
    <property type="entry name" value="Pentapeptide repeat-like"/>
    <property type="match status" value="1"/>
</dbReference>
<dbReference type="InterPro" id="IPR001646">
    <property type="entry name" value="5peptide_repeat"/>
</dbReference>
<dbReference type="RefSeq" id="WP_196125004.1">
    <property type="nucleotide sequence ID" value="NZ_JADPMR010000004.1"/>
</dbReference>